<keyword evidence="4" id="KW-0560">Oxidoreductase</keyword>
<dbReference type="PANTHER" id="PTHR21624">
    <property type="entry name" value="STEROL DESATURASE-RELATED PROTEIN"/>
    <property type="match status" value="1"/>
</dbReference>
<dbReference type="Pfam" id="PF04116">
    <property type="entry name" value="FA_hydroxylase"/>
    <property type="match status" value="1"/>
</dbReference>
<dbReference type="RefSeq" id="WP_021691437.1">
    <property type="nucleotide sequence ID" value="NZ_BASZ01000010.1"/>
</dbReference>
<evidence type="ECO:0000256" key="1">
    <source>
        <dbReference type="ARBA" id="ARBA00004127"/>
    </source>
</evidence>
<comment type="caution">
    <text evidence="10">The sequence shown here is derived from an EMBL/GenBank/DDBJ whole genome shotgun (WGS) entry which is preliminary data.</text>
</comment>
<dbReference type="InterPro" id="IPR006694">
    <property type="entry name" value="Fatty_acid_hydroxylase"/>
</dbReference>
<feature type="transmembrane region" description="Helical" evidence="8">
    <location>
        <begin position="83"/>
        <end position="108"/>
    </location>
</feature>
<comment type="subcellular location">
    <subcellularLocation>
        <location evidence="1">Endomembrane system</location>
        <topology evidence="1">Multi-pass membrane protein</topology>
    </subcellularLocation>
</comment>
<evidence type="ECO:0000256" key="6">
    <source>
        <dbReference type="ARBA" id="ARBA00023136"/>
    </source>
</evidence>
<evidence type="ECO:0000256" key="3">
    <source>
        <dbReference type="ARBA" id="ARBA00022989"/>
    </source>
</evidence>
<sequence length="345" mass="38772">MTGLTEGTLWLLERIGGTFVSPLARDGLLAIVVSFVIGAFAFRHYFGREGFSIRAYLRYAFPRRVYWSRTCAVDLQIMLFDRLFLPMVWFARVLSVIAVAQMIASGLAATTGSIAPFTGGPITYGLLALMLVLAYDLGTYLTHRLSHQVPVLWAFHRVHHSAEELNPLTLLRKHPVYSVLGVLIDCITVAPLQGLILFAFGATSELPLLTMVDYGFTLFAFMASNLRHTHIWMSWGPVLDKIFVSPALHQIHHSRAERHFDRNFGEVLAIWDWMLGTHYQPREREELTFGIGDEPVQPHPHLAAALIEPFVYAWRVLRKRRESAPAPQATHPPLPETPAPADGQA</sequence>
<reference evidence="10 11" key="1">
    <citation type="submission" date="2013-09" db="EMBL/GenBank/DDBJ databases">
        <title>Whole genome shotgun sequence of Novosphingobium tardaugens NBRC 16725.</title>
        <authorList>
            <person name="Isaki S."/>
            <person name="Hosoyama A."/>
            <person name="Tsuchikane K."/>
            <person name="Katsumata H."/>
            <person name="Ando Y."/>
            <person name="Yamazaki S."/>
            <person name="Fujita N."/>
        </authorList>
    </citation>
    <scope>NUCLEOTIDE SEQUENCE [LARGE SCALE GENOMIC DNA]</scope>
    <source>
        <strain evidence="10 11">NBRC 16725</strain>
    </source>
</reference>
<dbReference type="AlphaFoldDB" id="U2ZZ01"/>
<dbReference type="GO" id="GO:0006643">
    <property type="term" value="P:membrane lipid metabolic process"/>
    <property type="evidence" value="ECO:0007669"/>
    <property type="project" value="TreeGrafter"/>
</dbReference>
<evidence type="ECO:0000256" key="8">
    <source>
        <dbReference type="SAM" id="Phobius"/>
    </source>
</evidence>
<dbReference type="GO" id="GO:0005506">
    <property type="term" value="F:iron ion binding"/>
    <property type="evidence" value="ECO:0007669"/>
    <property type="project" value="InterPro"/>
</dbReference>
<evidence type="ECO:0000256" key="5">
    <source>
        <dbReference type="ARBA" id="ARBA00023098"/>
    </source>
</evidence>
<evidence type="ECO:0000313" key="10">
    <source>
        <dbReference type="EMBL" id="GAD50619.1"/>
    </source>
</evidence>
<dbReference type="InterPro" id="IPR051689">
    <property type="entry name" value="Sterol_desaturase/TMEM195"/>
</dbReference>
<dbReference type="GO" id="GO:0008610">
    <property type="term" value="P:lipid biosynthetic process"/>
    <property type="evidence" value="ECO:0007669"/>
    <property type="project" value="InterPro"/>
</dbReference>
<accession>U2ZZ01</accession>
<keyword evidence="3 8" id="KW-1133">Transmembrane helix</keyword>
<feature type="domain" description="Fatty acid hydroxylase" evidence="9">
    <location>
        <begin position="129"/>
        <end position="277"/>
    </location>
</feature>
<dbReference type="GO" id="GO:0012505">
    <property type="term" value="C:endomembrane system"/>
    <property type="evidence" value="ECO:0007669"/>
    <property type="project" value="UniProtKB-SubCell"/>
</dbReference>
<dbReference type="EMBL" id="BASZ01000010">
    <property type="protein sequence ID" value="GAD50619.1"/>
    <property type="molecule type" value="Genomic_DNA"/>
</dbReference>
<dbReference type="GO" id="GO:0016020">
    <property type="term" value="C:membrane"/>
    <property type="evidence" value="ECO:0007669"/>
    <property type="project" value="GOC"/>
</dbReference>
<keyword evidence="2 8" id="KW-0812">Transmembrane</keyword>
<organism evidence="10 11">
    <name type="scientific">Caenibius tardaugens NBRC 16725</name>
    <dbReference type="NCBI Taxonomy" id="1219035"/>
    <lineage>
        <taxon>Bacteria</taxon>
        <taxon>Pseudomonadati</taxon>
        <taxon>Pseudomonadota</taxon>
        <taxon>Alphaproteobacteria</taxon>
        <taxon>Sphingomonadales</taxon>
        <taxon>Erythrobacteraceae</taxon>
        <taxon>Caenibius</taxon>
    </lineage>
</organism>
<dbReference type="Proteomes" id="UP000016568">
    <property type="component" value="Unassembled WGS sequence"/>
</dbReference>
<evidence type="ECO:0000259" key="9">
    <source>
        <dbReference type="Pfam" id="PF04116"/>
    </source>
</evidence>
<proteinExistence type="predicted"/>
<dbReference type="PANTHER" id="PTHR21624:SF1">
    <property type="entry name" value="ALKYLGLYCEROL MONOOXYGENASE"/>
    <property type="match status" value="1"/>
</dbReference>
<name>U2ZZ01_9SPHN</name>
<feature type="transmembrane region" description="Helical" evidence="8">
    <location>
        <begin position="114"/>
        <end position="135"/>
    </location>
</feature>
<protein>
    <recommendedName>
        <fullName evidence="9">Fatty acid hydroxylase domain-containing protein</fullName>
    </recommendedName>
</protein>
<evidence type="ECO:0000313" key="11">
    <source>
        <dbReference type="Proteomes" id="UP000016568"/>
    </source>
</evidence>
<dbReference type="GO" id="GO:0050479">
    <property type="term" value="F:glyceryl-ether monooxygenase activity"/>
    <property type="evidence" value="ECO:0007669"/>
    <property type="project" value="TreeGrafter"/>
</dbReference>
<gene>
    <name evidence="10" type="ORF">NT2_10_00640</name>
</gene>
<evidence type="ECO:0000256" key="2">
    <source>
        <dbReference type="ARBA" id="ARBA00022692"/>
    </source>
</evidence>
<keyword evidence="6 8" id="KW-0472">Membrane</keyword>
<feature type="transmembrane region" description="Helical" evidence="8">
    <location>
        <begin position="176"/>
        <end position="200"/>
    </location>
</feature>
<evidence type="ECO:0000256" key="7">
    <source>
        <dbReference type="SAM" id="MobiDB-lite"/>
    </source>
</evidence>
<keyword evidence="11" id="KW-1185">Reference proteome</keyword>
<keyword evidence="5" id="KW-0443">Lipid metabolism</keyword>
<dbReference type="eggNOG" id="COG3000">
    <property type="taxonomic scope" value="Bacteria"/>
</dbReference>
<feature type="transmembrane region" description="Helical" evidence="8">
    <location>
        <begin position="27"/>
        <end position="46"/>
    </location>
</feature>
<evidence type="ECO:0000256" key="4">
    <source>
        <dbReference type="ARBA" id="ARBA00023002"/>
    </source>
</evidence>
<feature type="region of interest" description="Disordered" evidence="7">
    <location>
        <begin position="323"/>
        <end position="345"/>
    </location>
</feature>